<feature type="signal peptide" evidence="1">
    <location>
        <begin position="1"/>
        <end position="23"/>
    </location>
</feature>
<evidence type="ECO:0000313" key="3">
    <source>
        <dbReference type="Proteomes" id="UP000274358"/>
    </source>
</evidence>
<dbReference type="AlphaFoldDB" id="A0A432M9D7"/>
<organism evidence="2 3">
    <name type="scientific">Dyella choica</name>
    <dbReference type="NCBI Taxonomy" id="1927959"/>
    <lineage>
        <taxon>Bacteria</taxon>
        <taxon>Pseudomonadati</taxon>
        <taxon>Pseudomonadota</taxon>
        <taxon>Gammaproteobacteria</taxon>
        <taxon>Lysobacterales</taxon>
        <taxon>Rhodanobacteraceae</taxon>
        <taxon>Dyella</taxon>
    </lineage>
</organism>
<accession>A0A432M9D7</accession>
<comment type="caution">
    <text evidence="2">The sequence shown here is derived from an EMBL/GenBank/DDBJ whole genome shotgun (WGS) entry which is preliminary data.</text>
</comment>
<proteinExistence type="predicted"/>
<dbReference type="EMBL" id="RYYV01000003">
    <property type="protein sequence ID" value="RUL78223.1"/>
    <property type="molecule type" value="Genomic_DNA"/>
</dbReference>
<dbReference type="PROSITE" id="PS51257">
    <property type="entry name" value="PROKAR_LIPOPROTEIN"/>
    <property type="match status" value="1"/>
</dbReference>
<evidence type="ECO:0000313" key="2">
    <source>
        <dbReference type="EMBL" id="RUL78223.1"/>
    </source>
</evidence>
<evidence type="ECO:0008006" key="4">
    <source>
        <dbReference type="Google" id="ProtNLM"/>
    </source>
</evidence>
<name>A0A432M9D7_9GAMM</name>
<dbReference type="OrthoDB" id="5954886at2"/>
<dbReference type="RefSeq" id="WP_126683659.1">
    <property type="nucleotide sequence ID" value="NZ_RYYV01000003.1"/>
</dbReference>
<feature type="chain" id="PRO_5019319900" description="Lipoprotein" evidence="1">
    <location>
        <begin position="24"/>
        <end position="178"/>
    </location>
</feature>
<evidence type="ECO:0000256" key="1">
    <source>
        <dbReference type="SAM" id="SignalP"/>
    </source>
</evidence>
<gene>
    <name evidence="2" type="ORF">EKH80_05125</name>
</gene>
<sequence length="178" mass="19195">MFRSTRFSASIIALCVVSLSACAWPFSGPVKDIRVVTLTHVDLKDQPQIEWMSNAPRPSRILTRIDFTTATDLLALARRKEFNVTYAVGACNKRGVVNSVDTYGGVFWDGATITPYVKDIPGYAAAVAKGGLMTYHVYVLIPATEAGKQLCFTLAGGNMLGGHLRSNAAVMPNVPTGR</sequence>
<protein>
    <recommendedName>
        <fullName evidence="4">Lipoprotein</fullName>
    </recommendedName>
</protein>
<keyword evidence="3" id="KW-1185">Reference proteome</keyword>
<reference evidence="2 3" key="1">
    <citation type="submission" date="2018-12" db="EMBL/GenBank/DDBJ databases">
        <title>Dyella dinghuensis sp. nov. DHOA06 and Dyella choica sp. nov. 4M-K27, isolated from forest soil.</title>
        <authorList>
            <person name="Qiu L.-H."/>
            <person name="Gao Z.-H."/>
        </authorList>
    </citation>
    <scope>NUCLEOTIDE SEQUENCE [LARGE SCALE GENOMIC DNA]</scope>
    <source>
        <strain evidence="2 3">4M-K27</strain>
    </source>
</reference>
<dbReference type="Proteomes" id="UP000274358">
    <property type="component" value="Unassembled WGS sequence"/>
</dbReference>
<keyword evidence="1" id="KW-0732">Signal</keyword>